<dbReference type="Gene3D" id="3.40.630.30">
    <property type="match status" value="1"/>
</dbReference>
<name>A0A1L8DD55_9DIPT</name>
<dbReference type="GO" id="GO:0008080">
    <property type="term" value="F:N-acetyltransferase activity"/>
    <property type="evidence" value="ECO:0007669"/>
    <property type="project" value="TreeGrafter"/>
</dbReference>
<dbReference type="EMBL" id="GFDF01009698">
    <property type="protein sequence ID" value="JAV04386.1"/>
    <property type="molecule type" value="Transcribed_RNA"/>
</dbReference>
<evidence type="ECO:0000313" key="1">
    <source>
        <dbReference type="EMBL" id="JAV04386.1"/>
    </source>
</evidence>
<dbReference type="PANTHER" id="PTHR20905">
    <property type="entry name" value="N-ACETYLTRANSFERASE-RELATED"/>
    <property type="match status" value="1"/>
</dbReference>
<dbReference type="PANTHER" id="PTHR20905:SF32">
    <property type="entry name" value="ARYLALKYLAMINE N-ACETYLTRANSFERASE-LIKE 7, ISOFORM A"/>
    <property type="match status" value="1"/>
</dbReference>
<accession>A0A1L8DD55</accession>
<evidence type="ECO:0008006" key="2">
    <source>
        <dbReference type="Google" id="ProtNLM"/>
    </source>
</evidence>
<reference evidence="1" key="1">
    <citation type="submission" date="2016-12" db="EMBL/GenBank/DDBJ databases">
        <title>An insight into the sialome and mialome of the sand fly, Nyssomyia neivai.</title>
        <authorList>
            <person name="Sebastian V."/>
            <person name="Goulart T.M."/>
            <person name="Oliveira W."/>
            <person name="Calvo E."/>
            <person name="Oliveira L.F."/>
            <person name="Pinto M.C."/>
            <person name="Rosselino A.M."/>
            <person name="Ribeiro J.M."/>
        </authorList>
    </citation>
    <scope>NUCLEOTIDE SEQUENCE</scope>
</reference>
<sequence length="242" mass="27740">MKWERPESVSFTNIWLNFTAKDPDSGQIVNYYVQDVPEERFDEVAQLMATIFTRDETMCKSLDIINDPMYNMEDSIKDWKNLLKQRMSLICFKEGSDEICGINMLEVLGKHEVNHFSFNEDTDDKDQYILKVIEFVKSKVDPCNRYHVDKYLHCLGLLILPKYRGLGLATEILKARIPMGKALGLTLSGTLFTGIAAQKAGLRAGFIEDYSVLYGDLANQEPFVEFPNISSQTLKFMSLHLK</sequence>
<dbReference type="InterPro" id="IPR016181">
    <property type="entry name" value="Acyl_CoA_acyltransferase"/>
</dbReference>
<proteinExistence type="predicted"/>
<protein>
    <recommendedName>
        <fullName evidence="2">N-acetyltransferase domain-containing protein</fullName>
    </recommendedName>
</protein>
<dbReference type="SUPFAM" id="SSF55729">
    <property type="entry name" value="Acyl-CoA N-acyltransferases (Nat)"/>
    <property type="match status" value="1"/>
</dbReference>
<organism evidence="1">
    <name type="scientific">Nyssomyia neivai</name>
    <dbReference type="NCBI Taxonomy" id="330878"/>
    <lineage>
        <taxon>Eukaryota</taxon>
        <taxon>Metazoa</taxon>
        <taxon>Ecdysozoa</taxon>
        <taxon>Arthropoda</taxon>
        <taxon>Hexapoda</taxon>
        <taxon>Insecta</taxon>
        <taxon>Pterygota</taxon>
        <taxon>Neoptera</taxon>
        <taxon>Endopterygota</taxon>
        <taxon>Diptera</taxon>
        <taxon>Nematocera</taxon>
        <taxon>Psychodoidea</taxon>
        <taxon>Psychodidae</taxon>
        <taxon>Nyssomyia</taxon>
    </lineage>
</organism>
<dbReference type="AlphaFoldDB" id="A0A1L8DD55"/>